<dbReference type="VEuPathDB" id="FungiDB:ASPSYDRAFT_41223"/>
<reference evidence="3" key="1">
    <citation type="journal article" date="2017" name="Genome Biol.">
        <title>Comparative genomics reveals high biological diversity and specific adaptations in the industrially and medically important fungal genus Aspergillus.</title>
        <authorList>
            <person name="de Vries R.P."/>
            <person name="Riley R."/>
            <person name="Wiebenga A."/>
            <person name="Aguilar-Osorio G."/>
            <person name="Amillis S."/>
            <person name="Uchima C.A."/>
            <person name="Anderluh G."/>
            <person name="Asadollahi M."/>
            <person name="Askin M."/>
            <person name="Barry K."/>
            <person name="Battaglia E."/>
            <person name="Bayram O."/>
            <person name="Benocci T."/>
            <person name="Braus-Stromeyer S.A."/>
            <person name="Caldana C."/>
            <person name="Canovas D."/>
            <person name="Cerqueira G.C."/>
            <person name="Chen F."/>
            <person name="Chen W."/>
            <person name="Choi C."/>
            <person name="Clum A."/>
            <person name="Dos Santos R.A."/>
            <person name="Damasio A.R."/>
            <person name="Diallinas G."/>
            <person name="Emri T."/>
            <person name="Fekete E."/>
            <person name="Flipphi M."/>
            <person name="Freyberg S."/>
            <person name="Gallo A."/>
            <person name="Gournas C."/>
            <person name="Habgood R."/>
            <person name="Hainaut M."/>
            <person name="Harispe M.L."/>
            <person name="Henrissat B."/>
            <person name="Hilden K.S."/>
            <person name="Hope R."/>
            <person name="Hossain A."/>
            <person name="Karabika E."/>
            <person name="Karaffa L."/>
            <person name="Karanyi Z."/>
            <person name="Krasevec N."/>
            <person name="Kuo A."/>
            <person name="Kusch H."/>
            <person name="LaButti K."/>
            <person name="Lagendijk E.L."/>
            <person name="Lapidus A."/>
            <person name="Levasseur A."/>
            <person name="Lindquist E."/>
            <person name="Lipzen A."/>
            <person name="Logrieco A.F."/>
            <person name="MacCabe A."/>
            <person name="Maekelae M.R."/>
            <person name="Malavazi I."/>
            <person name="Melin P."/>
            <person name="Meyer V."/>
            <person name="Mielnichuk N."/>
            <person name="Miskei M."/>
            <person name="Molnar A.P."/>
            <person name="Mule G."/>
            <person name="Ngan C.Y."/>
            <person name="Orejas M."/>
            <person name="Orosz E."/>
            <person name="Ouedraogo J.P."/>
            <person name="Overkamp K.M."/>
            <person name="Park H.-S."/>
            <person name="Perrone G."/>
            <person name="Piumi F."/>
            <person name="Punt P.J."/>
            <person name="Ram A.F."/>
            <person name="Ramon A."/>
            <person name="Rauscher S."/>
            <person name="Record E."/>
            <person name="Riano-Pachon D.M."/>
            <person name="Robert V."/>
            <person name="Roehrig J."/>
            <person name="Ruller R."/>
            <person name="Salamov A."/>
            <person name="Salih N.S."/>
            <person name="Samson R.A."/>
            <person name="Sandor E."/>
            <person name="Sanguinetti M."/>
            <person name="Schuetze T."/>
            <person name="Sepcic K."/>
            <person name="Shelest E."/>
            <person name="Sherlock G."/>
            <person name="Sophianopoulou V."/>
            <person name="Squina F.M."/>
            <person name="Sun H."/>
            <person name="Susca A."/>
            <person name="Todd R.B."/>
            <person name="Tsang A."/>
            <person name="Unkles S.E."/>
            <person name="van de Wiele N."/>
            <person name="van Rossen-Uffink D."/>
            <person name="Oliveira J.V."/>
            <person name="Vesth T.C."/>
            <person name="Visser J."/>
            <person name="Yu J.-H."/>
            <person name="Zhou M."/>
            <person name="Andersen M.R."/>
            <person name="Archer D.B."/>
            <person name="Baker S.E."/>
            <person name="Benoit I."/>
            <person name="Brakhage A.A."/>
            <person name="Braus G.H."/>
            <person name="Fischer R."/>
            <person name="Frisvad J.C."/>
            <person name="Goldman G.H."/>
            <person name="Houbraken J."/>
            <person name="Oakley B."/>
            <person name="Pocsi I."/>
            <person name="Scazzocchio C."/>
            <person name="Seiboth B."/>
            <person name="vanKuyk P.A."/>
            <person name="Wortman J."/>
            <person name="Dyer P.S."/>
            <person name="Grigoriev I.V."/>
        </authorList>
    </citation>
    <scope>NUCLEOTIDE SEQUENCE [LARGE SCALE GENOMIC DNA]</scope>
    <source>
        <strain evidence="3">CBS 593.65</strain>
    </source>
</reference>
<accession>A0A1L9TT49</accession>
<proteinExistence type="predicted"/>
<name>A0A1L9TT49_9EURO</name>
<keyword evidence="3" id="KW-1185">Reference proteome</keyword>
<evidence type="ECO:0008006" key="4">
    <source>
        <dbReference type="Google" id="ProtNLM"/>
    </source>
</evidence>
<evidence type="ECO:0000313" key="2">
    <source>
        <dbReference type="EMBL" id="OJJ62548.1"/>
    </source>
</evidence>
<evidence type="ECO:0000256" key="1">
    <source>
        <dbReference type="SAM" id="SignalP"/>
    </source>
</evidence>
<dbReference type="EMBL" id="KV878583">
    <property type="protein sequence ID" value="OJJ62548.1"/>
    <property type="molecule type" value="Genomic_DNA"/>
</dbReference>
<gene>
    <name evidence="2" type="ORF">ASPSYDRAFT_41223</name>
</gene>
<dbReference type="AlphaFoldDB" id="A0A1L9TT49"/>
<dbReference type="GeneID" id="63762301"/>
<protein>
    <recommendedName>
        <fullName evidence="4">Ubiquitin 3 binding protein But2 C-terminal domain-containing protein</fullName>
    </recommendedName>
</protein>
<sequence length="155" mass="17031">MVMRLSLLIGALAVLSRPAHGLVFHDKIRQKIGNCTFSLIHDVRDETTVGFGFPTDPDTEAWTFNTTGYSDDVAVITPGDSNRTLVCSEGRTCKLDPEGTQVAYRVVRENSTAPFTFQETLSGLFVSRTPDLSLELTPSSSDDSIFFTLEAIHND</sequence>
<dbReference type="OrthoDB" id="4361759at2759"/>
<keyword evidence="1" id="KW-0732">Signal</keyword>
<evidence type="ECO:0000313" key="3">
    <source>
        <dbReference type="Proteomes" id="UP000184356"/>
    </source>
</evidence>
<dbReference type="Proteomes" id="UP000184356">
    <property type="component" value="Unassembled WGS sequence"/>
</dbReference>
<organism evidence="2 3">
    <name type="scientific">Aspergillus sydowii CBS 593.65</name>
    <dbReference type="NCBI Taxonomy" id="1036612"/>
    <lineage>
        <taxon>Eukaryota</taxon>
        <taxon>Fungi</taxon>
        <taxon>Dikarya</taxon>
        <taxon>Ascomycota</taxon>
        <taxon>Pezizomycotina</taxon>
        <taxon>Eurotiomycetes</taxon>
        <taxon>Eurotiomycetidae</taxon>
        <taxon>Eurotiales</taxon>
        <taxon>Aspergillaceae</taxon>
        <taxon>Aspergillus</taxon>
        <taxon>Aspergillus subgen. Nidulantes</taxon>
    </lineage>
</organism>
<feature type="chain" id="PRO_5012250986" description="Ubiquitin 3 binding protein But2 C-terminal domain-containing protein" evidence="1">
    <location>
        <begin position="22"/>
        <end position="155"/>
    </location>
</feature>
<feature type="signal peptide" evidence="1">
    <location>
        <begin position="1"/>
        <end position="21"/>
    </location>
</feature>
<dbReference type="RefSeq" id="XP_040706354.1">
    <property type="nucleotide sequence ID" value="XM_040846228.1"/>
</dbReference>